<gene>
    <name evidence="5" type="primary">mutS2_5</name>
    <name evidence="5" type="ORF">SDC9_18581</name>
</gene>
<dbReference type="SMART" id="SM00534">
    <property type="entry name" value="MUTSac"/>
    <property type="match status" value="1"/>
</dbReference>
<keyword evidence="5" id="KW-0378">Hydrolase</keyword>
<dbReference type="Gene3D" id="3.40.50.300">
    <property type="entry name" value="P-loop containing nucleotide triphosphate hydrolases"/>
    <property type="match status" value="1"/>
</dbReference>
<dbReference type="InterPro" id="IPR027417">
    <property type="entry name" value="P-loop_NTPase"/>
</dbReference>
<keyword evidence="1" id="KW-0547">Nucleotide-binding</keyword>
<dbReference type="PANTHER" id="PTHR11361:SF14">
    <property type="entry name" value="DNA MISMATCH REPAIR PROTEIN MUTS, TYPE 2"/>
    <property type="match status" value="1"/>
</dbReference>
<dbReference type="GO" id="GO:0030983">
    <property type="term" value="F:mismatched DNA binding"/>
    <property type="evidence" value="ECO:0007669"/>
    <property type="project" value="InterPro"/>
</dbReference>
<sequence>MTLKQAIEKHNGLKFIVEQFNIYSSIGRKALLSTSYIKDKTLLSSKHLIIEGCQNYISEPINIKTLSKVRKILSYLNDISGTLNLLKQNQILDDVSLFEIKQFAIACSKIKSLIFDISNYLPKSNKEDLTIPDLNNVIKILDPEGLLLSQFYIYNAYSKELTEKRKLWEIAKKENNEEKAFSLYLETQELEDKIRERLSNELKEYVDSLKTAIKVVGDIDIYFAMAEYFQKNNYIKPVFSTTNKISYKQLTYPPLIDRLEKENKHYQPIDITLTNKPCLVTGANMAGKTILLKSLWLCQYLIQFGFFIPAQKAQVILVEDILTSIGDHQNEHEGLSSYASEIILLNEIIQKVKQGKEYLVLVDELARTTNPTEGVALVDSFLNIMSNKSSYSITTTHYSGIKAECYRLRVKGFIPNKTQTKLSLKDIPNQIDYSLIEDKEQKVPNEALNLASLLGIDEEFIEKARELIK</sequence>
<dbReference type="InterPro" id="IPR000432">
    <property type="entry name" value="DNA_mismatch_repair_MutS_C"/>
</dbReference>
<evidence type="ECO:0000259" key="4">
    <source>
        <dbReference type="SMART" id="SM00534"/>
    </source>
</evidence>
<dbReference type="GO" id="GO:0016787">
    <property type="term" value="F:hydrolase activity"/>
    <property type="evidence" value="ECO:0007669"/>
    <property type="project" value="UniProtKB-KW"/>
</dbReference>
<evidence type="ECO:0000256" key="3">
    <source>
        <dbReference type="ARBA" id="ARBA00023125"/>
    </source>
</evidence>
<keyword evidence="3" id="KW-0238">DNA-binding</keyword>
<dbReference type="InterPro" id="IPR036187">
    <property type="entry name" value="DNA_mismatch_repair_MutS_sf"/>
</dbReference>
<keyword evidence="5" id="KW-0540">Nuclease</keyword>
<keyword evidence="5" id="KW-0255">Endonuclease</keyword>
<dbReference type="GO" id="GO:0006298">
    <property type="term" value="P:mismatch repair"/>
    <property type="evidence" value="ECO:0007669"/>
    <property type="project" value="InterPro"/>
</dbReference>
<evidence type="ECO:0000256" key="1">
    <source>
        <dbReference type="ARBA" id="ARBA00022741"/>
    </source>
</evidence>
<protein>
    <submittedName>
        <fullName evidence="5">Endonuclease MutS2</fullName>
        <ecNumber evidence="5">3.1.-.-</ecNumber>
    </submittedName>
</protein>
<feature type="domain" description="DNA mismatch repair proteins mutS family" evidence="4">
    <location>
        <begin position="275"/>
        <end position="469"/>
    </location>
</feature>
<organism evidence="5">
    <name type="scientific">bioreactor metagenome</name>
    <dbReference type="NCBI Taxonomy" id="1076179"/>
    <lineage>
        <taxon>unclassified sequences</taxon>
        <taxon>metagenomes</taxon>
        <taxon>ecological metagenomes</taxon>
    </lineage>
</organism>
<evidence type="ECO:0000256" key="2">
    <source>
        <dbReference type="ARBA" id="ARBA00022840"/>
    </source>
</evidence>
<dbReference type="GO" id="GO:0005524">
    <property type="term" value="F:ATP binding"/>
    <property type="evidence" value="ECO:0007669"/>
    <property type="project" value="UniProtKB-KW"/>
</dbReference>
<dbReference type="GO" id="GO:0004519">
    <property type="term" value="F:endonuclease activity"/>
    <property type="evidence" value="ECO:0007669"/>
    <property type="project" value="UniProtKB-KW"/>
</dbReference>
<keyword evidence="2" id="KW-0067">ATP-binding</keyword>
<dbReference type="EC" id="3.1.-.-" evidence="5"/>
<accession>A0A644U3Q1</accession>
<dbReference type="SUPFAM" id="SSF48334">
    <property type="entry name" value="DNA repair protein MutS, domain III"/>
    <property type="match status" value="1"/>
</dbReference>
<reference evidence="5" key="1">
    <citation type="submission" date="2019-08" db="EMBL/GenBank/DDBJ databases">
        <authorList>
            <person name="Kucharzyk K."/>
            <person name="Murdoch R.W."/>
            <person name="Higgins S."/>
            <person name="Loffler F."/>
        </authorList>
    </citation>
    <scope>NUCLEOTIDE SEQUENCE</scope>
</reference>
<name>A0A644U3Q1_9ZZZZ</name>
<dbReference type="SUPFAM" id="SSF52540">
    <property type="entry name" value="P-loop containing nucleoside triphosphate hydrolases"/>
    <property type="match status" value="1"/>
</dbReference>
<dbReference type="EMBL" id="VSSQ01000068">
    <property type="protein sequence ID" value="MPL72791.1"/>
    <property type="molecule type" value="Genomic_DNA"/>
</dbReference>
<proteinExistence type="predicted"/>
<dbReference type="GO" id="GO:0140664">
    <property type="term" value="F:ATP-dependent DNA damage sensor activity"/>
    <property type="evidence" value="ECO:0007669"/>
    <property type="project" value="InterPro"/>
</dbReference>
<dbReference type="AlphaFoldDB" id="A0A644U3Q1"/>
<comment type="caution">
    <text evidence="5">The sequence shown here is derived from an EMBL/GenBank/DDBJ whole genome shotgun (WGS) entry which is preliminary data.</text>
</comment>
<evidence type="ECO:0000313" key="5">
    <source>
        <dbReference type="EMBL" id="MPL72791.1"/>
    </source>
</evidence>
<dbReference type="Pfam" id="PF00488">
    <property type="entry name" value="MutS_V"/>
    <property type="match status" value="1"/>
</dbReference>
<dbReference type="PANTHER" id="PTHR11361">
    <property type="entry name" value="DNA MISMATCH REPAIR PROTEIN MUTS FAMILY MEMBER"/>
    <property type="match status" value="1"/>
</dbReference>
<dbReference type="InterPro" id="IPR045076">
    <property type="entry name" value="MutS"/>
</dbReference>